<dbReference type="EMBL" id="UOES01000310">
    <property type="protein sequence ID" value="VAW27831.1"/>
    <property type="molecule type" value="Genomic_DNA"/>
</dbReference>
<name>A0A3B0U9X0_9ZZZZ</name>
<feature type="non-terminal residue" evidence="1">
    <location>
        <position position="981"/>
    </location>
</feature>
<dbReference type="AlphaFoldDB" id="A0A3B0U9X0"/>
<reference evidence="1" key="1">
    <citation type="submission" date="2018-06" db="EMBL/GenBank/DDBJ databases">
        <authorList>
            <person name="Zhirakovskaya E."/>
        </authorList>
    </citation>
    <scope>NUCLEOTIDE SEQUENCE</scope>
</reference>
<accession>A0A3B0U9X0</accession>
<gene>
    <name evidence="1" type="ORF">MNBD_BACTEROID06-404</name>
</gene>
<proteinExistence type="predicted"/>
<protein>
    <submittedName>
        <fullName evidence="1">Uncharacterized protein</fullName>
    </submittedName>
</protein>
<sequence length="981" mass="110509">MKKLLIIAVLGILSLKAQSQEFEFTYKLGVFGDEVRTVLRQTNNEESAAIGESFAIAWRDYSPELQTKITKQTKQLKSQGAKTIPHLKQFFGALASAINDEHASVKTLTSYLLVSQKVVDEYPLSQSINFFKTSRSFFETGAIYHSKGYQLFAQNRTYMFEYGVEELPPAIIEDTEEEDVFEDWNEEENYNDDNWDSNWEDDTTDYYEEPAISILEEEVLTRPVLGPAIVFDKVNLEITTPFDTSIIKNSKGSLLIMEQVFVGEKGSFDWSSVGLSPDSVFVDFKGFEFNITQTLFYAKGAKLTYIPMLENPIPGIFEFKPQEFKNPNKLSYPRFKSLSNTVDVKHLGGPEFHYRGGFSLAGKKIVSEGKYKGLAEIRVTGAGGTKYKAKSFRFIFEDSTVTAKLASIVLYDKYDSIYHPAVQINYGLHSQDLVITREKGHFKNTPYMASMFDINFTADMIKWHLPQDSLFVSTVSARTEIPLLIQSNEYYDRNIFNEVVGLYDYNPLKLVLAYSKKENTDTFYSDDLASARKLDPKVLKGAMLDLMRRGYINYNTLSGEVTLTKKAKHKGLAQRGKSDYDNILLFSKTDKGFNGILDLASQEFHFNGVEKFYLSKILDVSVDPDSSRITIMPNKDIKFNGKLAAGNFDYVGHEFIFRYDSFLVEMNQIDSIQFYVLEEDSRGGKRKKIDNSLAGIPKEGLEVKIDSSATRQVIDTTTTGFDQTEAPAIADNNQPQNMSTISGTSGVLYISKPNNKAGKEIIPNYPKFKGGGTGSVVYFDRPEILGGTYDKSMYFKLPPFDLDSLSDSDFSAIQFAGTFHSSGWFPEFAEKLHIMSDYSLGFEHSIPPEGYQLFGGNGRLYNRLSLDKRGLVGNGKLEFLTTVLESEAFIFYPDSVASSGFQYEMRNEEFNGVVFPQASAATYHMQWLPKKDSMYVRNIGTPFSLYEGDGTLDGSLIVTNKGVKGSGTLLTHNSETFSSNY</sequence>
<organism evidence="1">
    <name type="scientific">hydrothermal vent metagenome</name>
    <dbReference type="NCBI Taxonomy" id="652676"/>
    <lineage>
        <taxon>unclassified sequences</taxon>
        <taxon>metagenomes</taxon>
        <taxon>ecological metagenomes</taxon>
    </lineage>
</organism>
<evidence type="ECO:0000313" key="1">
    <source>
        <dbReference type="EMBL" id="VAW27831.1"/>
    </source>
</evidence>